<dbReference type="AlphaFoldDB" id="A0A7G9S3Y3"/>
<proteinExistence type="predicted"/>
<evidence type="ECO:0000256" key="3">
    <source>
        <dbReference type="ARBA" id="ARBA00022729"/>
    </source>
</evidence>
<evidence type="ECO:0000259" key="7">
    <source>
        <dbReference type="PROSITE" id="PS50847"/>
    </source>
</evidence>
<dbReference type="InterPro" id="IPR041033">
    <property type="entry name" value="SpaA_PFL_dom_1"/>
</dbReference>
<feature type="transmembrane region" description="Helical" evidence="6">
    <location>
        <begin position="470"/>
        <end position="489"/>
    </location>
</feature>
<keyword evidence="6" id="KW-0472">Membrane</keyword>
<name>A0A7G9S3Y3_9MICO</name>
<gene>
    <name evidence="8" type="ORF">H9L06_09960</name>
</gene>
<evidence type="ECO:0000256" key="6">
    <source>
        <dbReference type="SAM" id="Phobius"/>
    </source>
</evidence>
<dbReference type="Proteomes" id="UP000515934">
    <property type="component" value="Chromosome"/>
</dbReference>
<keyword evidence="2" id="KW-0964">Secreted</keyword>
<dbReference type="InterPro" id="IPR032364">
    <property type="entry name" value="GramPos_pilinD1_N"/>
</dbReference>
<accession>A0A7G9S3Y3</accession>
<evidence type="ECO:0000256" key="1">
    <source>
        <dbReference type="ARBA" id="ARBA00022512"/>
    </source>
</evidence>
<dbReference type="InterPro" id="IPR019931">
    <property type="entry name" value="LPXTG_anchor"/>
</dbReference>
<keyword evidence="4" id="KW-0572">Peptidoglycan-anchor</keyword>
<keyword evidence="3" id="KW-0732">Signal</keyword>
<dbReference type="Pfam" id="PF16555">
    <property type="entry name" value="GramPos_pilinD1"/>
    <property type="match status" value="1"/>
</dbReference>
<evidence type="ECO:0000256" key="5">
    <source>
        <dbReference type="SAM" id="MobiDB-lite"/>
    </source>
</evidence>
<dbReference type="InterPro" id="IPR013783">
    <property type="entry name" value="Ig-like_fold"/>
</dbReference>
<dbReference type="InterPro" id="IPR026466">
    <property type="entry name" value="Fim_isopep_form_D2_dom"/>
</dbReference>
<dbReference type="RefSeq" id="WP_187555028.1">
    <property type="nucleotide sequence ID" value="NZ_CP060716.1"/>
</dbReference>
<evidence type="ECO:0000313" key="9">
    <source>
        <dbReference type="Proteomes" id="UP000515934"/>
    </source>
</evidence>
<keyword evidence="9" id="KW-1185">Reference proteome</keyword>
<feature type="region of interest" description="Disordered" evidence="5">
    <location>
        <begin position="23"/>
        <end position="45"/>
    </location>
</feature>
<keyword evidence="6" id="KW-0812">Transmembrane</keyword>
<evidence type="ECO:0000256" key="2">
    <source>
        <dbReference type="ARBA" id="ARBA00022525"/>
    </source>
</evidence>
<protein>
    <submittedName>
        <fullName evidence="8">SpaH/EbpB family LPXTG-anchored major pilin</fullName>
    </submittedName>
</protein>
<dbReference type="InterPro" id="IPR048052">
    <property type="entry name" value="FM1-like"/>
</dbReference>
<dbReference type="NCBIfam" id="TIGR04226">
    <property type="entry name" value="RrgB_K2N_iso_D2"/>
    <property type="match status" value="1"/>
</dbReference>
<reference evidence="8 9" key="1">
    <citation type="submission" date="2020-08" db="EMBL/GenBank/DDBJ databases">
        <title>Genome sequence of Leucobacter denitrificans KACC 14055T.</title>
        <authorList>
            <person name="Hyun D.-W."/>
            <person name="Bae J.-W."/>
        </authorList>
    </citation>
    <scope>NUCLEOTIDE SEQUENCE [LARGE SCALE GENOMIC DNA]</scope>
    <source>
        <strain evidence="8 9">KACC 14055</strain>
    </source>
</reference>
<organism evidence="8 9">
    <name type="scientific">Leucobacter denitrificans</name>
    <dbReference type="NCBI Taxonomy" id="683042"/>
    <lineage>
        <taxon>Bacteria</taxon>
        <taxon>Bacillati</taxon>
        <taxon>Actinomycetota</taxon>
        <taxon>Actinomycetes</taxon>
        <taxon>Micrococcales</taxon>
        <taxon>Microbacteriaceae</taxon>
        <taxon>Leucobacter</taxon>
    </lineage>
</organism>
<dbReference type="GO" id="GO:0005975">
    <property type="term" value="P:carbohydrate metabolic process"/>
    <property type="evidence" value="ECO:0007669"/>
    <property type="project" value="UniProtKB-ARBA"/>
</dbReference>
<dbReference type="PROSITE" id="PS50847">
    <property type="entry name" value="GRAM_POS_ANCHORING"/>
    <property type="match status" value="1"/>
</dbReference>
<dbReference type="NCBIfam" id="TIGR01167">
    <property type="entry name" value="LPXTG_anchor"/>
    <property type="match status" value="1"/>
</dbReference>
<dbReference type="Pfam" id="PF17802">
    <property type="entry name" value="SpaA"/>
    <property type="match status" value="1"/>
</dbReference>
<keyword evidence="1" id="KW-0134">Cell wall</keyword>
<dbReference type="Pfam" id="PF00746">
    <property type="entry name" value="Gram_pos_anchor"/>
    <property type="match status" value="1"/>
</dbReference>
<dbReference type="KEGG" id="ldn:H9L06_09960"/>
<keyword evidence="6" id="KW-1133">Transmembrane helix</keyword>
<dbReference type="EMBL" id="CP060716">
    <property type="protein sequence ID" value="QNN62558.1"/>
    <property type="molecule type" value="Genomic_DNA"/>
</dbReference>
<dbReference type="NCBIfam" id="NF033902">
    <property type="entry name" value="iso_D2_wall_anc"/>
    <property type="match status" value="1"/>
</dbReference>
<dbReference type="Gene3D" id="2.60.40.740">
    <property type="match status" value="1"/>
</dbReference>
<dbReference type="Gene3D" id="2.60.40.10">
    <property type="entry name" value="Immunoglobulins"/>
    <property type="match status" value="2"/>
</dbReference>
<sequence>MNSRTTTNRPASRWRWWQRKEGKNEYEENVAPTPRRRRGGPVPRAGRVCRWQRGISRNGGNAVAGSIDTTLTGSLTINKHESDPQSIAGNILGDPLEGVVFQIEPITNVDLTTEEGWTTIEAAYAPQPTAAPILTGLTLGTATSLTPTNASGVTVEDNLPVGAYYVTEISSGPNIITAPAIPFIITIPEPNANGTWNYNPVAYPKNDVGTVTPTKTVSDPIDGVLGLDKNVDWTISAPLPATSVGYTEFKISDSLDPDLTFVAWQSVSVGATPLTPGTDFSVNPTTHEIMFLAPGLLTLNNALEEGNVTVTAVLRTTVTEVGAHTNVANITVNGNTIPTNEPQTNWGALEIKKVDSENTQEVLGGADFEVYLADTNGDPTGTAIASGTTDATDGTLHFDFYIGSGATTSMTVVVVETVAPQGYVLPDDPTYGPFTITAGSTVTASTVYETIENYEPTAPNLPLTGSTGTMAFTLGGLALIAMGAGMMLVRRTRSHR</sequence>
<evidence type="ECO:0000313" key="8">
    <source>
        <dbReference type="EMBL" id="QNN62558.1"/>
    </source>
</evidence>
<evidence type="ECO:0000256" key="4">
    <source>
        <dbReference type="ARBA" id="ARBA00023088"/>
    </source>
</evidence>
<feature type="domain" description="Gram-positive cocci surface proteins LPxTG" evidence="7">
    <location>
        <begin position="461"/>
        <end position="496"/>
    </location>
</feature>